<keyword evidence="4 7" id="KW-0812">Transmembrane</keyword>
<dbReference type="PIRSF" id="PIRSF006324">
    <property type="entry name" value="LeuE"/>
    <property type="match status" value="1"/>
</dbReference>
<accession>A0ABU9GSF1</accession>
<evidence type="ECO:0000256" key="4">
    <source>
        <dbReference type="ARBA" id="ARBA00022692"/>
    </source>
</evidence>
<reference evidence="8 9" key="1">
    <citation type="submission" date="2024-02" db="EMBL/GenBank/DDBJ databases">
        <title>Bacteria isolated from the canopy kelp, Nereocystis luetkeana.</title>
        <authorList>
            <person name="Pfister C.A."/>
            <person name="Younker I.T."/>
            <person name="Light S.H."/>
        </authorList>
    </citation>
    <scope>NUCLEOTIDE SEQUENCE [LARGE SCALE GENOMIC DNA]</scope>
    <source>
        <strain evidence="8 9">TI.1.05</strain>
    </source>
</reference>
<evidence type="ECO:0000256" key="3">
    <source>
        <dbReference type="ARBA" id="ARBA00022475"/>
    </source>
</evidence>
<keyword evidence="3" id="KW-1003">Cell membrane</keyword>
<dbReference type="RefSeq" id="WP_341598384.1">
    <property type="nucleotide sequence ID" value="NZ_JBAKAZ010000047.1"/>
</dbReference>
<feature type="transmembrane region" description="Helical" evidence="7">
    <location>
        <begin position="6"/>
        <end position="28"/>
    </location>
</feature>
<evidence type="ECO:0000256" key="5">
    <source>
        <dbReference type="ARBA" id="ARBA00022989"/>
    </source>
</evidence>
<feature type="transmembrane region" description="Helical" evidence="7">
    <location>
        <begin position="153"/>
        <end position="174"/>
    </location>
</feature>
<evidence type="ECO:0000313" key="9">
    <source>
        <dbReference type="Proteomes" id="UP001369082"/>
    </source>
</evidence>
<comment type="caution">
    <text evidence="8">The sequence shown here is derived from an EMBL/GenBank/DDBJ whole genome shotgun (WGS) entry which is preliminary data.</text>
</comment>
<feature type="transmembrane region" description="Helical" evidence="7">
    <location>
        <begin position="40"/>
        <end position="65"/>
    </location>
</feature>
<comment type="subcellular location">
    <subcellularLocation>
        <location evidence="1">Cell membrane</location>
        <topology evidence="1">Multi-pass membrane protein</topology>
    </subcellularLocation>
</comment>
<gene>
    <name evidence="8" type="ORF">V6256_11635</name>
</gene>
<comment type="similarity">
    <text evidence="2">Belongs to the Rht family.</text>
</comment>
<dbReference type="InterPro" id="IPR001123">
    <property type="entry name" value="LeuE-type"/>
</dbReference>
<feature type="transmembrane region" description="Helical" evidence="7">
    <location>
        <begin position="71"/>
        <end position="91"/>
    </location>
</feature>
<evidence type="ECO:0000256" key="7">
    <source>
        <dbReference type="SAM" id="Phobius"/>
    </source>
</evidence>
<keyword evidence="6 7" id="KW-0472">Membrane</keyword>
<dbReference type="Proteomes" id="UP001369082">
    <property type="component" value="Unassembled WGS sequence"/>
</dbReference>
<dbReference type="PANTHER" id="PTHR30086:SF14">
    <property type="entry name" value="HOMOSERINE_HOMOSERINE LACTONE EFFLUX PROTEIN"/>
    <property type="match status" value="1"/>
</dbReference>
<evidence type="ECO:0000256" key="6">
    <source>
        <dbReference type="ARBA" id="ARBA00023136"/>
    </source>
</evidence>
<keyword evidence="5 7" id="KW-1133">Transmembrane helix</keyword>
<feature type="transmembrane region" description="Helical" evidence="7">
    <location>
        <begin position="195"/>
        <end position="212"/>
    </location>
</feature>
<organism evidence="8 9">
    <name type="scientific">Psychromonas aquatilis</name>
    <dbReference type="NCBI Taxonomy" id="2005072"/>
    <lineage>
        <taxon>Bacteria</taxon>
        <taxon>Pseudomonadati</taxon>
        <taxon>Pseudomonadota</taxon>
        <taxon>Gammaproteobacteria</taxon>
        <taxon>Alteromonadales</taxon>
        <taxon>Psychromonadaceae</taxon>
        <taxon>Psychromonas</taxon>
    </lineage>
</organism>
<dbReference type="Pfam" id="PF01810">
    <property type="entry name" value="LysE"/>
    <property type="match status" value="1"/>
</dbReference>
<dbReference type="EMBL" id="JBAKAZ010000047">
    <property type="protein sequence ID" value="MEL0630258.1"/>
    <property type="molecule type" value="Genomic_DNA"/>
</dbReference>
<evidence type="ECO:0000313" key="8">
    <source>
        <dbReference type="EMBL" id="MEL0630258.1"/>
    </source>
</evidence>
<name>A0ABU9GSF1_9GAMM</name>
<proteinExistence type="inferred from homology"/>
<evidence type="ECO:0000256" key="1">
    <source>
        <dbReference type="ARBA" id="ARBA00004651"/>
    </source>
</evidence>
<dbReference type="PANTHER" id="PTHR30086">
    <property type="entry name" value="ARGININE EXPORTER PROTEIN ARGO"/>
    <property type="match status" value="1"/>
</dbReference>
<protein>
    <submittedName>
        <fullName evidence="8">LysE family translocator</fullName>
    </submittedName>
</protein>
<keyword evidence="9" id="KW-1185">Reference proteome</keyword>
<evidence type="ECO:0000256" key="2">
    <source>
        <dbReference type="ARBA" id="ARBA00007928"/>
    </source>
</evidence>
<sequence>MDFSLWLVYLSVISVLIFSPGPSALLCISDGLKYGHKNTIPTIIGGAIAALLLMSISAIGLGAILVASKTLFLIIKLIGACYLIYLGFCAWKENPIALIDESTTHSPVLKDYAWFTLFRKGFMVGISNPKDLLFFIALFPSFMNAALPQMEQYIVLACTWFVIDCSSMFMYAALGTKIAPLLRKQSTLKWVNRTVGSVFILLGSALGISTLTDTAQ</sequence>